<keyword evidence="5" id="KW-0488">Methylation</keyword>
<keyword evidence="6" id="KW-0997">Cell inner membrane</keyword>
<dbReference type="NCBIfam" id="TIGR01711">
    <property type="entry name" value="gspJ"/>
    <property type="match status" value="1"/>
</dbReference>
<evidence type="ECO:0000313" key="11">
    <source>
        <dbReference type="Proteomes" id="UP000548978"/>
    </source>
</evidence>
<evidence type="ECO:0000256" key="6">
    <source>
        <dbReference type="ARBA" id="ARBA00022519"/>
    </source>
</evidence>
<dbReference type="PANTHER" id="PTHR39583">
    <property type="entry name" value="TYPE II SECRETION SYSTEM PROTEIN J-RELATED"/>
    <property type="match status" value="1"/>
</dbReference>
<comment type="similarity">
    <text evidence="2">Belongs to the GSP J family.</text>
</comment>
<dbReference type="Gene3D" id="3.10.610.10">
    <property type="entry name" value="GSPII I/J protein-like"/>
    <property type="match status" value="1"/>
</dbReference>
<organism evidence="10 11">
    <name type="scientific">Brevundimonas halotolerans</name>
    <dbReference type="NCBI Taxonomy" id="69670"/>
    <lineage>
        <taxon>Bacteria</taxon>
        <taxon>Pseudomonadati</taxon>
        <taxon>Pseudomonadota</taxon>
        <taxon>Alphaproteobacteria</taxon>
        <taxon>Caulobacterales</taxon>
        <taxon>Caulobacteraceae</taxon>
        <taxon>Brevundimonas</taxon>
    </lineage>
</organism>
<evidence type="ECO:0000256" key="4">
    <source>
        <dbReference type="ARBA" id="ARBA00022475"/>
    </source>
</evidence>
<dbReference type="GO" id="GO:0015627">
    <property type="term" value="C:type II protein secretion system complex"/>
    <property type="evidence" value="ECO:0007669"/>
    <property type="project" value="InterPro"/>
</dbReference>
<dbReference type="EMBL" id="JACIJB010000004">
    <property type="protein sequence ID" value="MBB5660674.1"/>
    <property type="molecule type" value="Genomic_DNA"/>
</dbReference>
<comment type="subcellular location">
    <subcellularLocation>
        <location evidence="1">Cell inner membrane</location>
        <topology evidence="1">Single-pass membrane protein</topology>
    </subcellularLocation>
</comment>
<evidence type="ECO:0000256" key="5">
    <source>
        <dbReference type="ARBA" id="ARBA00022481"/>
    </source>
</evidence>
<keyword evidence="7" id="KW-0812">Transmembrane</keyword>
<keyword evidence="11" id="KW-1185">Reference proteome</keyword>
<dbReference type="InterPro" id="IPR010055">
    <property type="entry name" value="T2SS_protein-GspJ"/>
</dbReference>
<evidence type="ECO:0000256" key="1">
    <source>
        <dbReference type="ARBA" id="ARBA00004377"/>
    </source>
</evidence>
<keyword evidence="8" id="KW-1133">Transmembrane helix</keyword>
<dbReference type="Pfam" id="PF07963">
    <property type="entry name" value="N_methyl"/>
    <property type="match status" value="1"/>
</dbReference>
<evidence type="ECO:0000256" key="8">
    <source>
        <dbReference type="ARBA" id="ARBA00022989"/>
    </source>
</evidence>
<sequence>MRRRAGFTLTEVLIALTIFALIAAAGTAVMGVSIDSRFAVKAASERLAEVQRMRALLKADVSQAVARPLAGGDGIVPLRTRATVGADPTLVLALTRTGAGVGLDEDGSGLIGIEYHLVEDRLERRVRPHPDAPGPGVVQVVATGVTVAEASFVSLGVDTPVFEPRIRQTMPDAVRLRLTLETYGSLDQLLMIGSGR</sequence>
<comment type="caution">
    <text evidence="10">The sequence shown here is derived from an EMBL/GenBank/DDBJ whole genome shotgun (WGS) entry which is preliminary data.</text>
</comment>
<proteinExistence type="inferred from homology"/>
<protein>
    <recommendedName>
        <fullName evidence="3">Type II secretion system protein J</fullName>
    </recommendedName>
</protein>
<dbReference type="SUPFAM" id="SSF54523">
    <property type="entry name" value="Pili subunits"/>
    <property type="match status" value="1"/>
</dbReference>
<dbReference type="InterPro" id="IPR012902">
    <property type="entry name" value="N_methyl_site"/>
</dbReference>
<evidence type="ECO:0000256" key="3">
    <source>
        <dbReference type="ARBA" id="ARBA00021539"/>
    </source>
</evidence>
<evidence type="ECO:0000313" key="10">
    <source>
        <dbReference type="EMBL" id="MBB5660674.1"/>
    </source>
</evidence>
<evidence type="ECO:0000256" key="7">
    <source>
        <dbReference type="ARBA" id="ARBA00022692"/>
    </source>
</evidence>
<name>A0A7W9A3D5_9CAUL</name>
<dbReference type="InterPro" id="IPR045584">
    <property type="entry name" value="Pilin-like"/>
</dbReference>
<keyword evidence="9" id="KW-0472">Membrane</keyword>
<reference evidence="10 11" key="1">
    <citation type="submission" date="2020-08" db="EMBL/GenBank/DDBJ databases">
        <title>Genomic Encyclopedia of Type Strains, Phase IV (KMG-IV): sequencing the most valuable type-strain genomes for metagenomic binning, comparative biology and taxonomic classification.</title>
        <authorList>
            <person name="Goeker M."/>
        </authorList>
    </citation>
    <scope>NUCLEOTIDE SEQUENCE [LARGE SCALE GENOMIC DNA]</scope>
    <source>
        <strain evidence="10 11">DSM 24448</strain>
    </source>
</reference>
<evidence type="ECO:0000256" key="2">
    <source>
        <dbReference type="ARBA" id="ARBA00011084"/>
    </source>
</evidence>
<dbReference type="GO" id="GO:0005886">
    <property type="term" value="C:plasma membrane"/>
    <property type="evidence" value="ECO:0007669"/>
    <property type="project" value="UniProtKB-SubCell"/>
</dbReference>
<dbReference type="PANTHER" id="PTHR39583:SF2">
    <property type="entry name" value="TYPE II SECRETION SYSTEM PROTEIN J"/>
    <property type="match status" value="1"/>
</dbReference>
<gene>
    <name evidence="10" type="ORF">FHS65_001420</name>
</gene>
<evidence type="ECO:0000256" key="9">
    <source>
        <dbReference type="ARBA" id="ARBA00023136"/>
    </source>
</evidence>
<dbReference type="Pfam" id="PF11612">
    <property type="entry name" value="T2SSJ"/>
    <property type="match status" value="1"/>
</dbReference>
<dbReference type="Proteomes" id="UP000548978">
    <property type="component" value="Unassembled WGS sequence"/>
</dbReference>
<dbReference type="OrthoDB" id="9794345at2"/>
<dbReference type="GO" id="GO:0015628">
    <property type="term" value="P:protein secretion by the type II secretion system"/>
    <property type="evidence" value="ECO:0007669"/>
    <property type="project" value="InterPro"/>
</dbReference>
<keyword evidence="4" id="KW-1003">Cell membrane</keyword>
<dbReference type="NCBIfam" id="TIGR02532">
    <property type="entry name" value="IV_pilin_GFxxxE"/>
    <property type="match status" value="1"/>
</dbReference>
<dbReference type="RefSeq" id="WP_123287788.1">
    <property type="nucleotide sequence ID" value="NZ_JACIJB010000004.1"/>
</dbReference>
<dbReference type="AlphaFoldDB" id="A0A7W9A3D5"/>
<dbReference type="InterPro" id="IPR051621">
    <property type="entry name" value="T2SS_protein_J"/>
</dbReference>
<accession>A0A7W9A3D5</accession>